<keyword evidence="4" id="KW-0378">Hydrolase</keyword>
<dbReference type="GO" id="GO:0046872">
    <property type="term" value="F:metal ion binding"/>
    <property type="evidence" value="ECO:0007669"/>
    <property type="project" value="UniProtKB-KW"/>
</dbReference>
<dbReference type="InterPro" id="IPR020891">
    <property type="entry name" value="UPF0758_CS"/>
</dbReference>
<dbReference type="Gene3D" id="3.40.140.10">
    <property type="entry name" value="Cytidine Deaminase, domain 2"/>
    <property type="match status" value="1"/>
</dbReference>
<dbReference type="NCBIfam" id="TIGR00608">
    <property type="entry name" value="radc"/>
    <property type="match status" value="1"/>
</dbReference>
<comment type="similarity">
    <text evidence="1 7">Belongs to the UPF0758 family.</text>
</comment>
<dbReference type="InterPro" id="IPR001405">
    <property type="entry name" value="UPF0758"/>
</dbReference>
<evidence type="ECO:0000313" key="9">
    <source>
        <dbReference type="EMBL" id="KRO21025.1"/>
    </source>
</evidence>
<dbReference type="GO" id="GO:0006508">
    <property type="term" value="P:proteolysis"/>
    <property type="evidence" value="ECO:0007669"/>
    <property type="project" value="UniProtKB-KW"/>
</dbReference>
<dbReference type="EMBL" id="JQCQ01000053">
    <property type="protein sequence ID" value="KRO21025.1"/>
    <property type="molecule type" value="Genomic_DNA"/>
</dbReference>
<keyword evidence="3" id="KW-0479">Metal-binding</keyword>
<keyword evidence="5" id="KW-0862">Zinc</keyword>
<evidence type="ECO:0000256" key="2">
    <source>
        <dbReference type="ARBA" id="ARBA00022670"/>
    </source>
</evidence>
<dbReference type="InterPro" id="IPR037518">
    <property type="entry name" value="MPN"/>
</dbReference>
<dbReference type="PROSITE" id="PS01302">
    <property type="entry name" value="UPF0758"/>
    <property type="match status" value="1"/>
</dbReference>
<reference evidence="9 10" key="1">
    <citation type="journal article" date="2015" name="Genome Announc.">
        <title>Expanding the biotechnology potential of lactobacilli through comparative genomics of 213 strains and associated genera.</title>
        <authorList>
            <person name="Sun Z."/>
            <person name="Harris H.M."/>
            <person name="McCann A."/>
            <person name="Guo C."/>
            <person name="Argimon S."/>
            <person name="Zhang W."/>
            <person name="Yang X."/>
            <person name="Jeffery I.B."/>
            <person name="Cooney J.C."/>
            <person name="Kagawa T.F."/>
            <person name="Liu W."/>
            <person name="Song Y."/>
            <person name="Salvetti E."/>
            <person name="Wrobel A."/>
            <person name="Rasinkangas P."/>
            <person name="Parkhill J."/>
            <person name="Rea M.C."/>
            <person name="O'Sullivan O."/>
            <person name="Ritari J."/>
            <person name="Douillard F.P."/>
            <person name="Paul Ross R."/>
            <person name="Yang R."/>
            <person name="Briner A.E."/>
            <person name="Felis G.E."/>
            <person name="de Vos W.M."/>
            <person name="Barrangou R."/>
            <person name="Klaenhammer T.R."/>
            <person name="Caufield P.W."/>
            <person name="Cui Y."/>
            <person name="Zhang H."/>
            <person name="O'Toole P.W."/>
        </authorList>
    </citation>
    <scope>NUCLEOTIDE SEQUENCE [LARGE SCALE GENOMIC DNA]</scope>
    <source>
        <strain evidence="9 10">DSM 23026</strain>
    </source>
</reference>
<gene>
    <name evidence="9" type="ORF">IV88_GL001467</name>
</gene>
<comment type="caution">
    <text evidence="9">The sequence shown here is derived from an EMBL/GenBank/DDBJ whole genome shotgun (WGS) entry which is preliminary data.</text>
</comment>
<dbReference type="PANTHER" id="PTHR30471">
    <property type="entry name" value="DNA REPAIR PROTEIN RADC"/>
    <property type="match status" value="1"/>
</dbReference>
<keyword evidence="10" id="KW-1185">Reference proteome</keyword>
<evidence type="ECO:0000256" key="5">
    <source>
        <dbReference type="ARBA" id="ARBA00022833"/>
    </source>
</evidence>
<dbReference type="Pfam" id="PF04002">
    <property type="entry name" value="RadC"/>
    <property type="match status" value="1"/>
</dbReference>
<evidence type="ECO:0000256" key="4">
    <source>
        <dbReference type="ARBA" id="ARBA00022801"/>
    </source>
</evidence>
<evidence type="ECO:0000259" key="8">
    <source>
        <dbReference type="PROSITE" id="PS50249"/>
    </source>
</evidence>
<dbReference type="InterPro" id="IPR025657">
    <property type="entry name" value="RadC_JAB"/>
</dbReference>
<organism evidence="9 10">
    <name type="scientific">Pediococcus argentinicus</name>
    <dbReference type="NCBI Taxonomy" id="480391"/>
    <lineage>
        <taxon>Bacteria</taxon>
        <taxon>Bacillati</taxon>
        <taxon>Bacillota</taxon>
        <taxon>Bacilli</taxon>
        <taxon>Lactobacillales</taxon>
        <taxon>Lactobacillaceae</taxon>
        <taxon>Pediococcus</taxon>
    </lineage>
</organism>
<evidence type="ECO:0000256" key="3">
    <source>
        <dbReference type="ARBA" id="ARBA00022723"/>
    </source>
</evidence>
<keyword evidence="6" id="KW-0482">Metalloprotease</keyword>
<dbReference type="GO" id="GO:0008237">
    <property type="term" value="F:metallopeptidase activity"/>
    <property type="evidence" value="ECO:0007669"/>
    <property type="project" value="UniProtKB-KW"/>
</dbReference>
<dbReference type="PROSITE" id="PS50249">
    <property type="entry name" value="MPN"/>
    <property type="match status" value="1"/>
</dbReference>
<dbReference type="CDD" id="cd08071">
    <property type="entry name" value="MPN_DUF2466"/>
    <property type="match status" value="1"/>
</dbReference>
<evidence type="ECO:0000256" key="1">
    <source>
        <dbReference type="ARBA" id="ARBA00010243"/>
    </source>
</evidence>
<protein>
    <recommendedName>
        <fullName evidence="8">MPN domain-containing protein</fullName>
    </recommendedName>
</protein>
<dbReference type="Proteomes" id="UP000051249">
    <property type="component" value="Unassembled WGS sequence"/>
</dbReference>
<feature type="domain" description="MPN" evidence="8">
    <location>
        <begin position="87"/>
        <end position="219"/>
    </location>
</feature>
<proteinExistence type="inferred from homology"/>
<dbReference type="OrthoDB" id="9804482at2"/>
<evidence type="ECO:0000256" key="7">
    <source>
        <dbReference type="RuleBase" id="RU003797"/>
    </source>
</evidence>
<keyword evidence="2" id="KW-0645">Protease</keyword>
<dbReference type="RefSeq" id="WP_057800495.1">
    <property type="nucleotide sequence ID" value="NZ_BJZZ01000057.1"/>
</dbReference>
<evidence type="ECO:0000313" key="10">
    <source>
        <dbReference type="Proteomes" id="UP000051249"/>
    </source>
</evidence>
<dbReference type="PATRIC" id="fig|480391.4.peg.1491"/>
<dbReference type="AlphaFoldDB" id="A0A0R2N5R1"/>
<sequence length="219" mass="24899">MKQILENVIEKQFDLGTDRLNNEELVKSFLLCVTPEQNLEENVAKFWSQVGEMGMYRLLTNTEINDLFCDARLSMGFAAAVELGRRIQRDPQEFLGKVMGSRQIGLKMVGQYQKTNQEQLTLLSLDTKNKIKLQKVIFQGGLNSAAVHPREVMHENIRVSANSFILVHNHPSGDETPSDNDIRFTKRMFEVGKLMGIDLLDHIIIGDQSYWSAAESNII</sequence>
<evidence type="ECO:0000256" key="6">
    <source>
        <dbReference type="ARBA" id="ARBA00023049"/>
    </source>
</evidence>
<dbReference type="PANTHER" id="PTHR30471:SF3">
    <property type="entry name" value="UPF0758 PROTEIN YEES-RELATED"/>
    <property type="match status" value="1"/>
</dbReference>
<accession>A0A0R2N5R1</accession>
<name>A0A0R2N5R1_9LACO</name>